<feature type="domain" description="UBP-type" evidence="8">
    <location>
        <begin position="37"/>
        <end position="160"/>
    </location>
</feature>
<evidence type="ECO:0000256" key="4">
    <source>
        <dbReference type="PROSITE-ProRule" id="PRU00502"/>
    </source>
</evidence>
<dbReference type="SUPFAM" id="SSF54001">
    <property type="entry name" value="Cysteine proteinases"/>
    <property type="match status" value="1"/>
</dbReference>
<feature type="region of interest" description="Disordered" evidence="6">
    <location>
        <begin position="799"/>
        <end position="843"/>
    </location>
</feature>
<feature type="compositionally biased region" description="Low complexity" evidence="6">
    <location>
        <begin position="599"/>
        <end position="618"/>
    </location>
</feature>
<dbReference type="Gene3D" id="3.90.70.10">
    <property type="entry name" value="Cysteine proteinases"/>
    <property type="match status" value="2"/>
</dbReference>
<dbReference type="SMART" id="SM00290">
    <property type="entry name" value="ZnF_UBP"/>
    <property type="match status" value="1"/>
</dbReference>
<dbReference type="GO" id="GO:0016579">
    <property type="term" value="P:protein deubiquitination"/>
    <property type="evidence" value="ECO:0007669"/>
    <property type="project" value="InterPro"/>
</dbReference>
<dbReference type="EMBL" id="KB007805">
    <property type="protein sequence ID" value="ELR25415.1"/>
    <property type="molecule type" value="Genomic_DNA"/>
</dbReference>
<feature type="compositionally biased region" description="Basic and acidic residues" evidence="6">
    <location>
        <begin position="630"/>
        <end position="644"/>
    </location>
</feature>
<dbReference type="SUPFAM" id="SSF57850">
    <property type="entry name" value="RING/U-box"/>
    <property type="match status" value="1"/>
</dbReference>
<feature type="compositionally biased region" description="Low complexity" evidence="6">
    <location>
        <begin position="709"/>
        <end position="720"/>
    </location>
</feature>
<evidence type="ECO:0000256" key="5">
    <source>
        <dbReference type="RuleBase" id="RU366025"/>
    </source>
</evidence>
<dbReference type="VEuPathDB" id="AmoebaDB:ACA1_293860"/>
<feature type="compositionally biased region" description="Low complexity" evidence="6">
    <location>
        <begin position="379"/>
        <end position="390"/>
    </location>
</feature>
<evidence type="ECO:0000256" key="3">
    <source>
        <dbReference type="ARBA" id="ARBA00022833"/>
    </source>
</evidence>
<dbReference type="Proteomes" id="UP000011083">
    <property type="component" value="Unassembled WGS sequence"/>
</dbReference>
<dbReference type="RefSeq" id="XP_004368170.1">
    <property type="nucleotide sequence ID" value="XM_004368113.1"/>
</dbReference>
<dbReference type="Gene3D" id="3.30.40.10">
    <property type="entry name" value="Zinc/RING finger domain, C3HC4 (zinc finger)"/>
    <property type="match status" value="1"/>
</dbReference>
<keyword evidence="5" id="KW-0833">Ubl conjugation pathway</keyword>
<feature type="compositionally biased region" description="Basic and acidic residues" evidence="6">
    <location>
        <begin position="671"/>
        <end position="685"/>
    </location>
</feature>
<feature type="compositionally biased region" description="Low complexity" evidence="6">
    <location>
        <begin position="397"/>
        <end position="408"/>
    </location>
</feature>
<keyword evidence="5" id="KW-0645">Protease</keyword>
<feature type="domain" description="USP" evidence="7">
    <location>
        <begin position="233"/>
        <end position="966"/>
    </location>
</feature>
<dbReference type="Pfam" id="PF02148">
    <property type="entry name" value="zf-UBP"/>
    <property type="match status" value="1"/>
</dbReference>
<evidence type="ECO:0000256" key="2">
    <source>
        <dbReference type="ARBA" id="ARBA00022771"/>
    </source>
</evidence>
<keyword evidence="10" id="KW-1185">Reference proteome</keyword>
<dbReference type="PANTHER" id="PTHR21646:SF39">
    <property type="entry name" value="UBIQUITIN CARBOXYL-TERMINAL HYDROLASE 16"/>
    <property type="match status" value="1"/>
</dbReference>
<keyword evidence="3" id="KW-0862">Zinc</keyword>
<dbReference type="GO" id="GO:0006508">
    <property type="term" value="P:proteolysis"/>
    <property type="evidence" value="ECO:0007669"/>
    <property type="project" value="UniProtKB-KW"/>
</dbReference>
<reference evidence="9 10" key="1">
    <citation type="journal article" date="2013" name="Genome Biol.">
        <title>Genome of Acanthamoeba castellanii highlights extensive lateral gene transfer and early evolution of tyrosine kinase signaling.</title>
        <authorList>
            <person name="Clarke M."/>
            <person name="Lohan A.J."/>
            <person name="Liu B."/>
            <person name="Lagkouvardos I."/>
            <person name="Roy S."/>
            <person name="Zafar N."/>
            <person name="Bertelli C."/>
            <person name="Schilde C."/>
            <person name="Kianianmomeni A."/>
            <person name="Burglin T.R."/>
            <person name="Frech C."/>
            <person name="Turcotte B."/>
            <person name="Kopec K.O."/>
            <person name="Synnott J.M."/>
            <person name="Choo C."/>
            <person name="Paponov I."/>
            <person name="Finkler A."/>
            <person name="Soon Heng Tan C."/>
            <person name="Hutchins A.P."/>
            <person name="Weinmeier T."/>
            <person name="Rattei T."/>
            <person name="Chu J.S."/>
            <person name="Gimenez G."/>
            <person name="Irimia M."/>
            <person name="Rigden D.J."/>
            <person name="Fitzpatrick D.A."/>
            <person name="Lorenzo-Morales J."/>
            <person name="Bateman A."/>
            <person name="Chiu C.H."/>
            <person name="Tang P."/>
            <person name="Hegemann P."/>
            <person name="Fromm H."/>
            <person name="Raoult D."/>
            <person name="Greub G."/>
            <person name="Miranda-Saavedra D."/>
            <person name="Chen N."/>
            <person name="Nash P."/>
            <person name="Ginger M.L."/>
            <person name="Horn M."/>
            <person name="Schaap P."/>
            <person name="Caler L."/>
            <person name="Loftus B."/>
        </authorList>
    </citation>
    <scope>NUCLEOTIDE SEQUENCE [LARGE SCALE GENOMIC DNA]</scope>
    <source>
        <strain evidence="9 10">Neff</strain>
    </source>
</reference>
<sequence length="979" mass="103976">MPPKKKAQKQLQQQLQRAQQQQRGGGQRRGPADDDEGSCPHASQASAAHVERILAGSSAAPACQVCAKGTRVGNKKGAGHKKAATRSAGKPEVWLCLRCGLVSCGRYDEAHALGHFEMTHHPLALSLTHLNAWCYECDQEVPMTASKAVKECVRAARRALLGETHESNSSSDDDADGYNDDDDEAEGQHKSKHSGAAISAAETESWLVKDKKRNRGLVEETNPAIDSAGTGLKGLKNLGNTCFFNSIMQCLTHTPALREYLSTGRFPSARTDRRRGGSDDDEEEAAELSVVEAIALHAPPSEGPITQALRGFMAAMWAPKGACVNPQTLFSAIASKAVQFRSYRQQDAQELLRYLLDGVRTEEIARLAPPPRAGKAEPQQQQARQQKAAATRPRESPQAAAGPTTTAKPGPPPPTFIDVLFGGVLESTVTCHACHSVSKTREPFLDLSVPLPAECYPDKRRQKGGGGGGGLRNHLAAAGAKVLAMSGGVAYQKKKHEPKPLSSKQLKQKAKFERAKKRREEKLRQSKALRDATAAATADAVDGPPTDNASAALPTDSASVQPPSLDAPPQPAVEEGPSSPPTGDLHSVAQEEEEEEEVPAAAAGSSASSGATSGQPAPDAACPPSSNGHAEQHEQNKTEEREDVGSGAAGATATATTDEAAAGADTEEEAEGRRELDQPTSEHEPSLGPTDEPVPPTADMDGGGGAGEGQSAQPIAAAAAAGGGAGGAGAESGAAGEVAPEGKEREWDGRDAAAVERWVTPEMLREVTLYRCLYDFTQPEVLEGADGYRCPECTRRRRQAAQQSNGADDHHHHDDDSGEEESHDEDGSDEGGKGKGKGKGKEEMVVSRATKQLLIHQLPPILTIHVKRFRQTAHGGLSKAGEHAKFPLVLSMAPFVVPQQQEEQQYVYRLYGLSVHQGGIGGGHYIARVYAHTQRRWYHYSDSSGREVSLNEVLGSEAYVLFYERVPAAHAATTDSPSP</sequence>
<dbReference type="EC" id="3.4.19.12" evidence="5"/>
<dbReference type="PROSITE" id="PS50235">
    <property type="entry name" value="USP_3"/>
    <property type="match status" value="1"/>
</dbReference>
<feature type="region of interest" description="Disordered" evidence="6">
    <location>
        <begin position="365"/>
        <end position="415"/>
    </location>
</feature>
<feature type="compositionally biased region" description="Basic and acidic residues" evidence="6">
    <location>
        <begin position="510"/>
        <end position="530"/>
    </location>
</feature>
<keyword evidence="5" id="KW-0788">Thiol protease</keyword>
<dbReference type="GeneID" id="14926468"/>
<feature type="region of interest" description="Disordered" evidence="6">
    <location>
        <begin position="1"/>
        <end position="44"/>
    </location>
</feature>
<proteinExistence type="inferred from homology"/>
<dbReference type="InterPro" id="IPR050185">
    <property type="entry name" value="Ub_carboxyl-term_hydrolase"/>
</dbReference>
<gene>
    <name evidence="9" type="ORF">ACA1_293860</name>
</gene>
<feature type="compositionally biased region" description="Low complexity" evidence="6">
    <location>
        <begin position="9"/>
        <end position="22"/>
    </location>
</feature>
<dbReference type="InterPro" id="IPR001607">
    <property type="entry name" value="Znf_UBP"/>
</dbReference>
<dbReference type="AlphaFoldDB" id="L8HJN0"/>
<dbReference type="GO" id="GO:0008270">
    <property type="term" value="F:zinc ion binding"/>
    <property type="evidence" value="ECO:0007669"/>
    <property type="project" value="UniProtKB-KW"/>
</dbReference>
<dbReference type="GO" id="GO:0004843">
    <property type="term" value="F:cysteine-type deubiquitinase activity"/>
    <property type="evidence" value="ECO:0007669"/>
    <property type="project" value="UniProtKB-UniRule"/>
</dbReference>
<dbReference type="PROSITE" id="PS50271">
    <property type="entry name" value="ZF_UBP"/>
    <property type="match status" value="1"/>
</dbReference>
<feature type="compositionally biased region" description="Low complexity" evidence="6">
    <location>
        <begin position="649"/>
        <end position="664"/>
    </location>
</feature>
<comment type="catalytic activity">
    <reaction evidence="5">
        <text>Thiol-dependent hydrolysis of ester, thioester, amide, peptide and isopeptide bonds formed by the C-terminal Gly of ubiquitin (a 76-residue protein attached to proteins as an intracellular targeting signal).</text>
        <dbReference type="EC" id="3.4.19.12"/>
    </reaction>
</comment>
<feature type="compositionally biased region" description="Basic and acidic residues" evidence="6">
    <location>
        <begin position="740"/>
        <end position="749"/>
    </location>
</feature>
<dbReference type="InterPro" id="IPR028889">
    <property type="entry name" value="USP"/>
</dbReference>
<organism evidence="9 10">
    <name type="scientific">Acanthamoeba castellanii (strain ATCC 30010 / Neff)</name>
    <dbReference type="NCBI Taxonomy" id="1257118"/>
    <lineage>
        <taxon>Eukaryota</taxon>
        <taxon>Amoebozoa</taxon>
        <taxon>Discosea</taxon>
        <taxon>Longamoebia</taxon>
        <taxon>Centramoebida</taxon>
        <taxon>Acanthamoebidae</taxon>
        <taxon>Acanthamoeba</taxon>
    </lineage>
</organism>
<evidence type="ECO:0000256" key="6">
    <source>
        <dbReference type="SAM" id="MobiDB-lite"/>
    </source>
</evidence>
<dbReference type="InterPro" id="IPR018200">
    <property type="entry name" value="USP_CS"/>
</dbReference>
<evidence type="ECO:0000313" key="9">
    <source>
        <dbReference type="EMBL" id="ELR25415.1"/>
    </source>
</evidence>
<dbReference type="STRING" id="1257118.L8HJN0"/>
<protein>
    <recommendedName>
        <fullName evidence="5">Ubiquitin carboxyl-terminal hydrolase</fullName>
        <ecNumber evidence="5">3.4.19.12</ecNumber>
    </recommendedName>
</protein>
<feature type="compositionally biased region" description="Low complexity" evidence="6">
    <location>
        <begin position="531"/>
        <end position="540"/>
    </location>
</feature>
<feature type="compositionally biased region" description="Acidic residues" evidence="6">
    <location>
        <begin position="171"/>
        <end position="185"/>
    </location>
</feature>
<keyword evidence="2 4" id="KW-0863">Zinc-finger</keyword>
<dbReference type="Pfam" id="PF00443">
    <property type="entry name" value="UCH"/>
    <property type="match status" value="1"/>
</dbReference>
<dbReference type="InterPro" id="IPR038765">
    <property type="entry name" value="Papain-like_cys_pep_sf"/>
</dbReference>
<dbReference type="PROSITE" id="PS00973">
    <property type="entry name" value="USP_2"/>
    <property type="match status" value="1"/>
</dbReference>
<evidence type="ECO:0000259" key="7">
    <source>
        <dbReference type="PROSITE" id="PS50235"/>
    </source>
</evidence>
<evidence type="ECO:0000256" key="1">
    <source>
        <dbReference type="ARBA" id="ARBA00022723"/>
    </source>
</evidence>
<dbReference type="InterPro" id="IPR001394">
    <property type="entry name" value="Peptidase_C19_UCH"/>
</dbReference>
<evidence type="ECO:0000259" key="8">
    <source>
        <dbReference type="PROSITE" id="PS50271"/>
    </source>
</evidence>
<accession>L8HJN0</accession>
<dbReference type="KEGG" id="acan:ACA1_293860"/>
<dbReference type="OrthoDB" id="2020758at2759"/>
<keyword evidence="1" id="KW-0479">Metal-binding</keyword>
<feature type="compositionally biased region" description="Acidic residues" evidence="6">
    <location>
        <begin position="816"/>
        <end position="829"/>
    </location>
</feature>
<feature type="region of interest" description="Disordered" evidence="6">
    <location>
        <begin position="163"/>
        <end position="198"/>
    </location>
</feature>
<dbReference type="PROSITE" id="PS00972">
    <property type="entry name" value="USP_1"/>
    <property type="match status" value="1"/>
</dbReference>
<comment type="similarity">
    <text evidence="5">Belongs to the peptidase C19 family.</text>
</comment>
<name>L8HJN0_ACACF</name>
<feature type="region of interest" description="Disordered" evidence="6">
    <location>
        <begin position="490"/>
        <end position="749"/>
    </location>
</feature>
<dbReference type="PANTHER" id="PTHR21646">
    <property type="entry name" value="UBIQUITIN CARBOXYL-TERMINAL HYDROLASE"/>
    <property type="match status" value="1"/>
</dbReference>
<keyword evidence="5" id="KW-0378">Hydrolase</keyword>
<dbReference type="OMA" id="MAAGHYV"/>
<evidence type="ECO:0000313" key="10">
    <source>
        <dbReference type="Proteomes" id="UP000011083"/>
    </source>
</evidence>
<feature type="compositionally biased region" description="Gly residues" evidence="6">
    <location>
        <begin position="721"/>
        <end position="730"/>
    </location>
</feature>
<dbReference type="InterPro" id="IPR013083">
    <property type="entry name" value="Znf_RING/FYVE/PHD"/>
</dbReference>